<proteinExistence type="predicted"/>
<evidence type="ECO:0000313" key="2">
    <source>
        <dbReference type="EMBL" id="KAI5628644.1"/>
    </source>
</evidence>
<name>A0AAD5B7H7_SILAS</name>
<sequence>MALPASFSGNAAECHGFLLQAAIYIEMRPQCFPSKRAKVAFLISLLTGRALAWARALWSAASPALTSYATFTSHFSEVFSTAPGDTSTADQLLNLHQGTDSVSSYSLRFRTLAASAGWDEKALLAVYRRGLNQELRLAMATYDDSLGLEAFIQRSIRVFQHLAACKSPEVEPAQTMAAPTAPELEHMQLGSQRLSRQERERRWTAGACLYCGKRGHCVALCPVRPPRQTVSTVTLSPDITHLSTLRVTLVTPVLSLSANALVDLGSAGNFISQACLECLQLRRQRGSQVLAVQTIQGRPLGKGKVKYCAPPIILQVRVLYQEEIQLLVLEDSTVDVILGRPWLVKHSPACSWDPCNILEWSPGCRQKCLRPLPTPLRTVLTLAATQVKGAPQPTQVEIPHEYQAFSDVFSEEAATQLPPHRP</sequence>
<evidence type="ECO:0000259" key="1">
    <source>
        <dbReference type="Pfam" id="PF03732"/>
    </source>
</evidence>
<dbReference type="Pfam" id="PF08284">
    <property type="entry name" value="RVP_2"/>
    <property type="match status" value="1"/>
</dbReference>
<dbReference type="PANTHER" id="PTHR15503">
    <property type="entry name" value="LDOC1 RELATED"/>
    <property type="match status" value="1"/>
</dbReference>
<dbReference type="Gene3D" id="2.40.70.10">
    <property type="entry name" value="Acid Proteases"/>
    <property type="match status" value="1"/>
</dbReference>
<dbReference type="Pfam" id="PF03732">
    <property type="entry name" value="Retrotrans_gag"/>
    <property type="match status" value="1"/>
</dbReference>
<organism evidence="2 3">
    <name type="scientific">Silurus asotus</name>
    <name type="common">Amur catfish</name>
    <name type="synonym">Parasilurus asotus</name>
    <dbReference type="NCBI Taxonomy" id="30991"/>
    <lineage>
        <taxon>Eukaryota</taxon>
        <taxon>Metazoa</taxon>
        <taxon>Chordata</taxon>
        <taxon>Craniata</taxon>
        <taxon>Vertebrata</taxon>
        <taxon>Euteleostomi</taxon>
        <taxon>Actinopterygii</taxon>
        <taxon>Neopterygii</taxon>
        <taxon>Teleostei</taxon>
        <taxon>Ostariophysi</taxon>
        <taxon>Siluriformes</taxon>
        <taxon>Siluridae</taxon>
        <taxon>Silurus</taxon>
    </lineage>
</organism>
<keyword evidence="3" id="KW-1185">Reference proteome</keyword>
<feature type="domain" description="Retrotransposon gag" evidence="1">
    <location>
        <begin position="43"/>
        <end position="133"/>
    </location>
</feature>
<dbReference type="SUPFAM" id="SSF57756">
    <property type="entry name" value="Retrovirus zinc finger-like domains"/>
    <property type="match status" value="1"/>
</dbReference>
<dbReference type="InterPro" id="IPR021109">
    <property type="entry name" value="Peptidase_aspartic_dom_sf"/>
</dbReference>
<dbReference type="GO" id="GO:0008270">
    <property type="term" value="F:zinc ion binding"/>
    <property type="evidence" value="ECO:0007669"/>
    <property type="project" value="InterPro"/>
</dbReference>
<dbReference type="CDD" id="cd00303">
    <property type="entry name" value="retropepsin_like"/>
    <property type="match status" value="1"/>
</dbReference>
<dbReference type="InterPro" id="IPR005162">
    <property type="entry name" value="Retrotrans_gag_dom"/>
</dbReference>
<accession>A0AAD5B7H7</accession>
<protein>
    <submittedName>
        <fullName evidence="2">Nephrocystin-4-like</fullName>
    </submittedName>
</protein>
<dbReference type="InterPro" id="IPR036875">
    <property type="entry name" value="Znf_CCHC_sf"/>
</dbReference>
<dbReference type="EMBL" id="MU545232">
    <property type="protein sequence ID" value="KAI5628644.1"/>
    <property type="molecule type" value="Genomic_DNA"/>
</dbReference>
<dbReference type="InterPro" id="IPR032567">
    <property type="entry name" value="RTL1-rel"/>
</dbReference>
<dbReference type="Proteomes" id="UP001205998">
    <property type="component" value="Unassembled WGS sequence"/>
</dbReference>
<dbReference type="AlphaFoldDB" id="A0AAD5B7H7"/>
<dbReference type="GO" id="GO:0003676">
    <property type="term" value="F:nucleic acid binding"/>
    <property type="evidence" value="ECO:0007669"/>
    <property type="project" value="InterPro"/>
</dbReference>
<gene>
    <name evidence="2" type="ORF">C0J50_2638</name>
</gene>
<comment type="caution">
    <text evidence="2">The sequence shown here is derived from an EMBL/GenBank/DDBJ whole genome shotgun (WGS) entry which is preliminary data.</text>
</comment>
<dbReference type="PANTHER" id="PTHR15503:SF22">
    <property type="entry name" value="TRANSPOSON TY3-I GAG POLYPROTEIN"/>
    <property type="match status" value="1"/>
</dbReference>
<evidence type="ECO:0000313" key="3">
    <source>
        <dbReference type="Proteomes" id="UP001205998"/>
    </source>
</evidence>
<reference evidence="2" key="1">
    <citation type="submission" date="2018-07" db="EMBL/GenBank/DDBJ databases">
        <title>Comparative genomics of catfishes provides insights into carnivory and benthic adaptation.</title>
        <authorList>
            <person name="Zhang Y."/>
            <person name="Wang D."/>
            <person name="Peng Z."/>
            <person name="Zheng S."/>
            <person name="Shao F."/>
            <person name="Tao W."/>
        </authorList>
    </citation>
    <scope>NUCLEOTIDE SEQUENCE</scope>
    <source>
        <strain evidence="2">Chongqing</strain>
    </source>
</reference>